<reference evidence="1 2" key="1">
    <citation type="journal article" date="2015" name="Sci. Rep.">
        <title>The power of single molecule real-time sequencing technology in the de novo assembly of a eukaryotic genome.</title>
        <authorList>
            <person name="Sakai H."/>
            <person name="Naito K."/>
            <person name="Ogiso-Tanaka E."/>
            <person name="Takahashi Y."/>
            <person name="Iseki K."/>
            <person name="Muto C."/>
            <person name="Satou K."/>
            <person name="Teruya K."/>
            <person name="Shiroma A."/>
            <person name="Shimoji M."/>
            <person name="Hirano T."/>
            <person name="Itoh T."/>
            <person name="Kaga A."/>
            <person name="Tomooka N."/>
        </authorList>
    </citation>
    <scope>NUCLEOTIDE SEQUENCE [LARGE SCALE GENOMIC DNA]</scope>
    <source>
        <strain evidence="2">cv. Shumari</strain>
    </source>
</reference>
<dbReference type="PANTHER" id="PTHR11439">
    <property type="entry name" value="GAG-POL-RELATED RETROTRANSPOSON"/>
    <property type="match status" value="1"/>
</dbReference>
<evidence type="ECO:0000313" key="2">
    <source>
        <dbReference type="Proteomes" id="UP000291084"/>
    </source>
</evidence>
<accession>A0A0S3RM31</accession>
<evidence type="ECO:0000313" key="1">
    <source>
        <dbReference type="EMBL" id="BAT81664.1"/>
    </source>
</evidence>
<keyword evidence="2" id="KW-1185">Reference proteome</keyword>
<dbReference type="EMBL" id="AP015036">
    <property type="protein sequence ID" value="BAT81664.1"/>
    <property type="molecule type" value="Genomic_DNA"/>
</dbReference>
<evidence type="ECO:0008006" key="3">
    <source>
        <dbReference type="Google" id="ProtNLM"/>
    </source>
</evidence>
<gene>
    <name evidence="1" type="primary">Vigan.03G144700</name>
    <name evidence="1" type="ORF">VIGAN_03144700</name>
</gene>
<organism evidence="1 2">
    <name type="scientific">Vigna angularis var. angularis</name>
    <dbReference type="NCBI Taxonomy" id="157739"/>
    <lineage>
        <taxon>Eukaryota</taxon>
        <taxon>Viridiplantae</taxon>
        <taxon>Streptophyta</taxon>
        <taxon>Embryophyta</taxon>
        <taxon>Tracheophyta</taxon>
        <taxon>Spermatophyta</taxon>
        <taxon>Magnoliopsida</taxon>
        <taxon>eudicotyledons</taxon>
        <taxon>Gunneridae</taxon>
        <taxon>Pentapetalae</taxon>
        <taxon>rosids</taxon>
        <taxon>fabids</taxon>
        <taxon>Fabales</taxon>
        <taxon>Fabaceae</taxon>
        <taxon>Papilionoideae</taxon>
        <taxon>50 kb inversion clade</taxon>
        <taxon>NPAAA clade</taxon>
        <taxon>indigoferoid/millettioid clade</taxon>
        <taxon>Phaseoleae</taxon>
        <taxon>Vigna</taxon>
    </lineage>
</organism>
<dbReference type="Proteomes" id="UP000291084">
    <property type="component" value="Chromosome 3"/>
</dbReference>
<dbReference type="AlphaFoldDB" id="A0A0S3RM31"/>
<protein>
    <recommendedName>
        <fullName evidence="3">Reverse transcriptase Ty1/copia-type domain-containing protein</fullName>
    </recommendedName>
</protein>
<dbReference type="PANTHER" id="PTHR11439:SF498">
    <property type="entry name" value="DNAK FAMILY PROTEIN"/>
    <property type="match status" value="1"/>
</dbReference>
<proteinExistence type="predicted"/>
<sequence length="86" mass="9581">MGCKPSSTPMDDSLRLHQDFSGLLADHLSYSRLVGRLIYLTNTGLDIVFATQQLSQFMVAPTQTHFQAALRVICYLKGCPVKGLFF</sequence>
<name>A0A0S3RM31_PHAAN</name>